<dbReference type="EMBL" id="BMIF01000023">
    <property type="protein sequence ID" value="GGA81891.1"/>
    <property type="molecule type" value="Genomic_DNA"/>
</dbReference>
<dbReference type="CDD" id="cd00085">
    <property type="entry name" value="HNHc"/>
    <property type="match status" value="1"/>
</dbReference>
<evidence type="ECO:0000313" key="3">
    <source>
        <dbReference type="EMBL" id="GGA81891.1"/>
    </source>
</evidence>
<evidence type="ECO:0000259" key="2">
    <source>
        <dbReference type="SMART" id="SM00507"/>
    </source>
</evidence>
<dbReference type="InterPro" id="IPR003615">
    <property type="entry name" value="HNH_nuc"/>
</dbReference>
<dbReference type="GO" id="GO:0008270">
    <property type="term" value="F:zinc ion binding"/>
    <property type="evidence" value="ECO:0007669"/>
    <property type="project" value="InterPro"/>
</dbReference>
<comment type="caution">
    <text evidence="3">The sequence shown here is derived from an EMBL/GenBank/DDBJ whole genome shotgun (WGS) entry which is preliminary data.</text>
</comment>
<feature type="compositionally biased region" description="Basic and acidic residues" evidence="1">
    <location>
        <begin position="67"/>
        <end position="83"/>
    </location>
</feature>
<reference evidence="3" key="2">
    <citation type="submission" date="2020-09" db="EMBL/GenBank/DDBJ databases">
        <authorList>
            <person name="Sun Q."/>
            <person name="Zhou Y."/>
        </authorList>
    </citation>
    <scope>NUCLEOTIDE SEQUENCE</scope>
    <source>
        <strain evidence="3">CGMCC 1.15320</strain>
    </source>
</reference>
<dbReference type="AlphaFoldDB" id="A0A916S3A2"/>
<keyword evidence="4" id="KW-1185">Reference proteome</keyword>
<name>A0A916S3A2_9HYPH</name>
<dbReference type="Pfam" id="PF01844">
    <property type="entry name" value="HNH"/>
    <property type="match status" value="1"/>
</dbReference>
<dbReference type="Proteomes" id="UP000636264">
    <property type="component" value="Unassembled WGS sequence"/>
</dbReference>
<dbReference type="Gene3D" id="1.10.30.50">
    <property type="match status" value="1"/>
</dbReference>
<sequence>MARREFSRKTKREALERAGGHCEKCKAALKVGEGEVDHILPDVLGGEPVLANAQVLCRVCHAQKTADDIRRTRKADRQRDKHSGAMRNRPKLVGQAFPKASKHPSIDKNALPPLARPQLFR</sequence>
<dbReference type="GO" id="GO:0003676">
    <property type="term" value="F:nucleic acid binding"/>
    <property type="evidence" value="ECO:0007669"/>
    <property type="project" value="InterPro"/>
</dbReference>
<dbReference type="InterPro" id="IPR002711">
    <property type="entry name" value="HNH"/>
</dbReference>
<dbReference type="GO" id="GO:0004519">
    <property type="term" value="F:endonuclease activity"/>
    <property type="evidence" value="ECO:0007669"/>
    <property type="project" value="InterPro"/>
</dbReference>
<feature type="region of interest" description="Disordered" evidence="1">
    <location>
        <begin position="67"/>
        <end position="121"/>
    </location>
</feature>
<protein>
    <recommendedName>
        <fullName evidence="2">HNH nuclease domain-containing protein</fullName>
    </recommendedName>
</protein>
<organism evidence="3 4">
    <name type="scientific">Nitratireductor aestuarii</name>
    <dbReference type="NCBI Taxonomy" id="1735103"/>
    <lineage>
        <taxon>Bacteria</taxon>
        <taxon>Pseudomonadati</taxon>
        <taxon>Pseudomonadota</taxon>
        <taxon>Alphaproteobacteria</taxon>
        <taxon>Hyphomicrobiales</taxon>
        <taxon>Phyllobacteriaceae</taxon>
        <taxon>Nitratireductor</taxon>
    </lineage>
</organism>
<evidence type="ECO:0000256" key="1">
    <source>
        <dbReference type="SAM" id="MobiDB-lite"/>
    </source>
</evidence>
<dbReference type="SMART" id="SM00507">
    <property type="entry name" value="HNHc"/>
    <property type="match status" value="1"/>
</dbReference>
<feature type="domain" description="HNH nuclease" evidence="2">
    <location>
        <begin position="9"/>
        <end position="62"/>
    </location>
</feature>
<reference evidence="3" key="1">
    <citation type="journal article" date="2014" name="Int. J. Syst. Evol. Microbiol.">
        <title>Complete genome sequence of Corynebacterium casei LMG S-19264T (=DSM 44701T), isolated from a smear-ripened cheese.</title>
        <authorList>
            <consortium name="US DOE Joint Genome Institute (JGI-PGF)"/>
            <person name="Walter F."/>
            <person name="Albersmeier A."/>
            <person name="Kalinowski J."/>
            <person name="Ruckert C."/>
        </authorList>
    </citation>
    <scope>NUCLEOTIDE SEQUENCE</scope>
    <source>
        <strain evidence="3">CGMCC 1.15320</strain>
    </source>
</reference>
<gene>
    <name evidence="3" type="ORF">GCM10011385_40150</name>
</gene>
<evidence type="ECO:0000313" key="4">
    <source>
        <dbReference type="Proteomes" id="UP000636264"/>
    </source>
</evidence>
<proteinExistence type="predicted"/>
<dbReference type="RefSeq" id="WP_188722898.1">
    <property type="nucleotide sequence ID" value="NZ_BMIF01000023.1"/>
</dbReference>
<accession>A0A916S3A2</accession>